<keyword evidence="11" id="KW-0378">Hydrolase</keyword>
<dbReference type="EC" id="3.1.13.4" evidence="7"/>
<dbReference type="InterPro" id="IPR036397">
    <property type="entry name" value="RNaseH_sf"/>
</dbReference>
<keyword evidence="10" id="KW-0479">Metal-binding</keyword>
<comment type="subcellular location">
    <subcellularLocation>
        <location evidence="4">Cytoplasm</location>
    </subcellularLocation>
    <subcellularLocation>
        <location evidence="3">Nucleus</location>
    </subcellularLocation>
</comment>
<evidence type="ECO:0000256" key="6">
    <source>
        <dbReference type="ARBA" id="ARBA00011757"/>
    </source>
</evidence>
<sequence>MDHAVIVRKVWKENLVKEFDLVKVALMSYRMVSIDTEFPGIVYGPANVDKHNLGKLPPIWNYQVIRDNVNSSNIIQLGLALCDDKGSLPHFGTGCQYVWEFNFNNFDVYNDLQNPESIELLEHQGIDFDKNLKEGIDSADFAPLMLESGLLGDRFHLGYLSWCGAYNIAHLMKILIRQPLPMI</sequence>
<evidence type="ECO:0000256" key="4">
    <source>
        <dbReference type="ARBA" id="ARBA00004496"/>
    </source>
</evidence>
<dbReference type="InterPro" id="IPR006941">
    <property type="entry name" value="RNase_CAF1"/>
</dbReference>
<keyword evidence="19" id="KW-1185">Reference proteome</keyword>
<evidence type="ECO:0000256" key="2">
    <source>
        <dbReference type="ARBA" id="ARBA00001968"/>
    </source>
</evidence>
<evidence type="ECO:0000256" key="15">
    <source>
        <dbReference type="ARBA" id="ARBA00023163"/>
    </source>
</evidence>
<evidence type="ECO:0000256" key="14">
    <source>
        <dbReference type="ARBA" id="ARBA00023015"/>
    </source>
</evidence>
<keyword evidence="15" id="KW-0804">Transcription</keyword>
<dbReference type="GO" id="GO:0005737">
    <property type="term" value="C:cytoplasm"/>
    <property type="evidence" value="ECO:0007669"/>
    <property type="project" value="UniProtKB-SubCell"/>
</dbReference>
<comment type="catalytic activity">
    <reaction evidence="1">
        <text>Exonucleolytic cleavage of poly(A) to 5'-AMP.</text>
        <dbReference type="EC" id="3.1.13.4"/>
    </reaction>
</comment>
<dbReference type="Gene3D" id="3.30.420.10">
    <property type="entry name" value="Ribonuclease H-like superfamily/Ribonuclease H"/>
    <property type="match status" value="1"/>
</dbReference>
<accession>A0AAW0IQM6</accession>
<dbReference type="InterPro" id="IPR012337">
    <property type="entry name" value="RNaseH-like_sf"/>
</dbReference>
<keyword evidence="14" id="KW-0805">Transcription regulation</keyword>
<comment type="function">
    <text evidence="17">Ubiquitous transcription factor required for a diverse set of processes. It is a component of the CCR4 complex involved in the control of gene expression.</text>
</comment>
<gene>
    <name evidence="18" type="primary">CAF1-11_6</name>
    <name evidence="18" type="ORF">CFP56_043758</name>
</gene>
<comment type="caution">
    <text evidence="18">The sequence shown here is derived from an EMBL/GenBank/DDBJ whole genome shotgun (WGS) entry which is preliminary data.</text>
</comment>
<comment type="subunit">
    <text evidence="6">Component of the CCR4-NOT complex, at least composed of CRR4 and CAF1 proteins.</text>
</comment>
<proteinExistence type="inferred from homology"/>
<dbReference type="PANTHER" id="PTHR10797">
    <property type="entry name" value="CCR4-NOT TRANSCRIPTION COMPLEX SUBUNIT"/>
    <property type="match status" value="1"/>
</dbReference>
<evidence type="ECO:0000256" key="1">
    <source>
        <dbReference type="ARBA" id="ARBA00001663"/>
    </source>
</evidence>
<evidence type="ECO:0000256" key="8">
    <source>
        <dbReference type="ARBA" id="ARBA00022490"/>
    </source>
</evidence>
<dbReference type="GO" id="GO:0005634">
    <property type="term" value="C:nucleus"/>
    <property type="evidence" value="ECO:0007669"/>
    <property type="project" value="UniProtKB-SubCell"/>
</dbReference>
<comment type="similarity">
    <text evidence="5">Belongs to the CAF1 family.</text>
</comment>
<dbReference type="InterPro" id="IPR039637">
    <property type="entry name" value="CNOT7/CNOT8/Pop2"/>
</dbReference>
<dbReference type="SUPFAM" id="SSF53098">
    <property type="entry name" value="Ribonuclease H-like"/>
    <property type="match status" value="1"/>
</dbReference>
<organism evidence="18 19">
    <name type="scientific">Quercus suber</name>
    <name type="common">Cork oak</name>
    <dbReference type="NCBI Taxonomy" id="58331"/>
    <lineage>
        <taxon>Eukaryota</taxon>
        <taxon>Viridiplantae</taxon>
        <taxon>Streptophyta</taxon>
        <taxon>Embryophyta</taxon>
        <taxon>Tracheophyta</taxon>
        <taxon>Spermatophyta</taxon>
        <taxon>Magnoliopsida</taxon>
        <taxon>eudicotyledons</taxon>
        <taxon>Gunneridae</taxon>
        <taxon>Pentapetalae</taxon>
        <taxon>rosids</taxon>
        <taxon>fabids</taxon>
        <taxon>Fagales</taxon>
        <taxon>Fagaceae</taxon>
        <taxon>Quercus</taxon>
    </lineage>
</organism>
<dbReference type="Pfam" id="PF04857">
    <property type="entry name" value="CAF1"/>
    <property type="match status" value="1"/>
</dbReference>
<keyword evidence="12" id="KW-0269">Exonuclease</keyword>
<keyword evidence="9" id="KW-0540">Nuclease</keyword>
<evidence type="ECO:0000256" key="3">
    <source>
        <dbReference type="ARBA" id="ARBA00004123"/>
    </source>
</evidence>
<dbReference type="GO" id="GO:0004535">
    <property type="term" value="F:poly(A)-specific ribonuclease activity"/>
    <property type="evidence" value="ECO:0007669"/>
    <property type="project" value="UniProtKB-EC"/>
</dbReference>
<keyword evidence="16" id="KW-0539">Nucleus</keyword>
<evidence type="ECO:0000256" key="13">
    <source>
        <dbReference type="ARBA" id="ARBA00022884"/>
    </source>
</evidence>
<evidence type="ECO:0000256" key="5">
    <source>
        <dbReference type="ARBA" id="ARBA00008372"/>
    </source>
</evidence>
<evidence type="ECO:0000256" key="16">
    <source>
        <dbReference type="ARBA" id="ARBA00023242"/>
    </source>
</evidence>
<dbReference type="GO" id="GO:0030014">
    <property type="term" value="C:CCR4-NOT complex"/>
    <property type="evidence" value="ECO:0007669"/>
    <property type="project" value="InterPro"/>
</dbReference>
<dbReference type="Gramene" id="rna-CFP56_62307">
    <property type="protein sequence ID" value="cds-POE97000.1"/>
    <property type="gene ID" value="gene-CFP56_62307"/>
</dbReference>
<evidence type="ECO:0000313" key="18">
    <source>
        <dbReference type="EMBL" id="KAK7816669.1"/>
    </source>
</evidence>
<dbReference type="AlphaFoldDB" id="A0AAW0IQM6"/>
<evidence type="ECO:0000256" key="9">
    <source>
        <dbReference type="ARBA" id="ARBA00022722"/>
    </source>
</evidence>
<reference evidence="18 19" key="1">
    <citation type="journal article" date="2018" name="Sci. Data">
        <title>The draft genome sequence of cork oak.</title>
        <authorList>
            <person name="Ramos A.M."/>
            <person name="Usie A."/>
            <person name="Barbosa P."/>
            <person name="Barros P.M."/>
            <person name="Capote T."/>
            <person name="Chaves I."/>
            <person name="Simoes F."/>
            <person name="Abreu I."/>
            <person name="Carrasquinho I."/>
            <person name="Faro C."/>
            <person name="Guimaraes J.B."/>
            <person name="Mendonca D."/>
            <person name="Nobrega F."/>
            <person name="Rodrigues L."/>
            <person name="Saibo N.J.M."/>
            <person name="Varela M.C."/>
            <person name="Egas C."/>
            <person name="Matos J."/>
            <person name="Miguel C.M."/>
            <person name="Oliveira M.M."/>
            <person name="Ricardo C.P."/>
            <person name="Goncalves S."/>
        </authorList>
    </citation>
    <scope>NUCLEOTIDE SEQUENCE [LARGE SCALE GENOMIC DNA]</scope>
    <source>
        <strain evidence="19">cv. HL8</strain>
    </source>
</reference>
<evidence type="ECO:0000256" key="17">
    <source>
        <dbReference type="ARBA" id="ARBA00025148"/>
    </source>
</evidence>
<comment type="cofactor">
    <cofactor evidence="2">
        <name>a divalent metal cation</name>
        <dbReference type="ChEBI" id="CHEBI:60240"/>
    </cofactor>
</comment>
<evidence type="ECO:0000256" key="12">
    <source>
        <dbReference type="ARBA" id="ARBA00022839"/>
    </source>
</evidence>
<evidence type="ECO:0000256" key="11">
    <source>
        <dbReference type="ARBA" id="ARBA00022801"/>
    </source>
</evidence>
<evidence type="ECO:0000313" key="19">
    <source>
        <dbReference type="Proteomes" id="UP000237347"/>
    </source>
</evidence>
<protein>
    <recommendedName>
        <fullName evidence="7">poly(A)-specific ribonuclease</fullName>
        <ecNumber evidence="7">3.1.13.4</ecNumber>
    </recommendedName>
</protein>
<dbReference type="EMBL" id="PKMF04000926">
    <property type="protein sequence ID" value="KAK7816669.1"/>
    <property type="molecule type" value="Genomic_DNA"/>
</dbReference>
<dbReference type="Proteomes" id="UP000237347">
    <property type="component" value="Unassembled WGS sequence"/>
</dbReference>
<evidence type="ECO:0000256" key="7">
    <source>
        <dbReference type="ARBA" id="ARBA00012161"/>
    </source>
</evidence>
<keyword evidence="13" id="KW-0694">RNA-binding</keyword>
<evidence type="ECO:0000256" key="10">
    <source>
        <dbReference type="ARBA" id="ARBA00022723"/>
    </source>
</evidence>
<dbReference type="GO" id="GO:0003723">
    <property type="term" value="F:RNA binding"/>
    <property type="evidence" value="ECO:0007669"/>
    <property type="project" value="UniProtKB-KW"/>
</dbReference>
<name>A0AAW0IQM6_QUESU</name>
<keyword evidence="8" id="KW-0963">Cytoplasm</keyword>
<dbReference type="GO" id="GO:0046872">
    <property type="term" value="F:metal ion binding"/>
    <property type="evidence" value="ECO:0007669"/>
    <property type="project" value="UniProtKB-KW"/>
</dbReference>